<proteinExistence type="predicted"/>
<gene>
    <name evidence="2" type="ORF">EV421DRAFT_1742344</name>
</gene>
<sequence>MQISLKDCILIKTHFFDYTPDTSRRLLEDGPRDDSVEAPFSLQQWQDAICESGIFVSRRCLLLRWLRAVRYNSNQNVDSREQEGFGKAMRHDQKSDESASSTQR</sequence>
<organism evidence="2 3">
    <name type="scientific">Armillaria borealis</name>
    <dbReference type="NCBI Taxonomy" id="47425"/>
    <lineage>
        <taxon>Eukaryota</taxon>
        <taxon>Fungi</taxon>
        <taxon>Dikarya</taxon>
        <taxon>Basidiomycota</taxon>
        <taxon>Agaricomycotina</taxon>
        <taxon>Agaricomycetes</taxon>
        <taxon>Agaricomycetidae</taxon>
        <taxon>Agaricales</taxon>
        <taxon>Marasmiineae</taxon>
        <taxon>Physalacriaceae</taxon>
        <taxon>Armillaria</taxon>
    </lineage>
</organism>
<evidence type="ECO:0000256" key="1">
    <source>
        <dbReference type="SAM" id="MobiDB-lite"/>
    </source>
</evidence>
<reference evidence="2" key="1">
    <citation type="submission" date="2023-06" db="EMBL/GenBank/DDBJ databases">
        <authorList>
            <consortium name="Lawrence Berkeley National Laboratory"/>
            <person name="Ahrendt S."/>
            <person name="Sahu N."/>
            <person name="Indic B."/>
            <person name="Wong-Bajracharya J."/>
            <person name="Merenyi Z."/>
            <person name="Ke H.-M."/>
            <person name="Monk M."/>
            <person name="Kocsube S."/>
            <person name="Drula E."/>
            <person name="Lipzen A."/>
            <person name="Balint B."/>
            <person name="Henrissat B."/>
            <person name="Andreopoulos B."/>
            <person name="Martin F.M."/>
            <person name="Harder C.B."/>
            <person name="Rigling D."/>
            <person name="Ford K.L."/>
            <person name="Foster G.D."/>
            <person name="Pangilinan J."/>
            <person name="Papanicolaou A."/>
            <person name="Barry K."/>
            <person name="LaButti K."/>
            <person name="Viragh M."/>
            <person name="Koriabine M."/>
            <person name="Yan M."/>
            <person name="Riley R."/>
            <person name="Champramary S."/>
            <person name="Plett K.L."/>
            <person name="Tsai I.J."/>
            <person name="Slot J."/>
            <person name="Sipos G."/>
            <person name="Plett J."/>
            <person name="Nagy L.G."/>
            <person name="Grigoriev I.V."/>
        </authorList>
    </citation>
    <scope>NUCLEOTIDE SEQUENCE</scope>
    <source>
        <strain evidence="2">FPL87.14</strain>
    </source>
</reference>
<comment type="caution">
    <text evidence="2">The sequence shown here is derived from an EMBL/GenBank/DDBJ whole genome shotgun (WGS) entry which is preliminary data.</text>
</comment>
<name>A0AA39IYX7_9AGAR</name>
<feature type="compositionally biased region" description="Basic and acidic residues" evidence="1">
    <location>
        <begin position="78"/>
        <end position="97"/>
    </location>
</feature>
<keyword evidence="3" id="KW-1185">Reference proteome</keyword>
<accession>A0AA39IYX7</accession>
<feature type="region of interest" description="Disordered" evidence="1">
    <location>
        <begin position="77"/>
        <end position="104"/>
    </location>
</feature>
<dbReference type="EMBL" id="JAUEPT010000095">
    <property type="protein sequence ID" value="KAK0432374.1"/>
    <property type="molecule type" value="Genomic_DNA"/>
</dbReference>
<evidence type="ECO:0000313" key="2">
    <source>
        <dbReference type="EMBL" id="KAK0432374.1"/>
    </source>
</evidence>
<dbReference type="AlphaFoldDB" id="A0AA39IYX7"/>
<protein>
    <submittedName>
        <fullName evidence="2">Uncharacterized protein</fullName>
    </submittedName>
</protein>
<dbReference type="Proteomes" id="UP001175226">
    <property type="component" value="Unassembled WGS sequence"/>
</dbReference>
<evidence type="ECO:0000313" key="3">
    <source>
        <dbReference type="Proteomes" id="UP001175226"/>
    </source>
</evidence>